<accession>A0ABM8H2T5</accession>
<name>A0ABM8H2T5_9MICO</name>
<organism evidence="2 3">
    <name type="scientific">Agromyces marinus</name>
    <dbReference type="NCBI Taxonomy" id="1389020"/>
    <lineage>
        <taxon>Bacteria</taxon>
        <taxon>Bacillati</taxon>
        <taxon>Actinomycetota</taxon>
        <taxon>Actinomycetes</taxon>
        <taxon>Micrococcales</taxon>
        <taxon>Microbacteriaceae</taxon>
        <taxon>Agromyces</taxon>
    </lineage>
</organism>
<proteinExistence type="predicted"/>
<evidence type="ECO:0000256" key="1">
    <source>
        <dbReference type="SAM" id="Phobius"/>
    </source>
</evidence>
<gene>
    <name evidence="2" type="ORF">GCM10025870_21780</name>
</gene>
<feature type="transmembrane region" description="Helical" evidence="1">
    <location>
        <begin position="20"/>
        <end position="36"/>
    </location>
</feature>
<sequence length="69" mass="7647">MIRGMIGRWWVDPRVRTRVARIVVVVGIVLGLYGVLVGRYGFLFAGIVVIGVGASLGPARIRRAKDRER</sequence>
<protein>
    <submittedName>
        <fullName evidence="2">Uncharacterized protein</fullName>
    </submittedName>
</protein>
<keyword evidence="1" id="KW-0472">Membrane</keyword>
<keyword evidence="3" id="KW-1185">Reference proteome</keyword>
<evidence type="ECO:0000313" key="3">
    <source>
        <dbReference type="Proteomes" id="UP001321477"/>
    </source>
</evidence>
<keyword evidence="1" id="KW-0812">Transmembrane</keyword>
<dbReference type="EMBL" id="AP027734">
    <property type="protein sequence ID" value="BDZ55105.1"/>
    <property type="molecule type" value="Genomic_DNA"/>
</dbReference>
<reference evidence="3" key="1">
    <citation type="journal article" date="2019" name="Int. J. Syst. Evol. Microbiol.">
        <title>The Global Catalogue of Microorganisms (GCM) 10K type strain sequencing project: providing services to taxonomists for standard genome sequencing and annotation.</title>
        <authorList>
            <consortium name="The Broad Institute Genomics Platform"/>
            <consortium name="The Broad Institute Genome Sequencing Center for Infectious Disease"/>
            <person name="Wu L."/>
            <person name="Ma J."/>
        </authorList>
    </citation>
    <scope>NUCLEOTIDE SEQUENCE [LARGE SCALE GENOMIC DNA]</scope>
    <source>
        <strain evidence="3">NBRC 109019</strain>
    </source>
</reference>
<keyword evidence="1" id="KW-1133">Transmembrane helix</keyword>
<feature type="transmembrane region" description="Helical" evidence="1">
    <location>
        <begin position="42"/>
        <end position="61"/>
    </location>
</feature>
<evidence type="ECO:0000313" key="2">
    <source>
        <dbReference type="EMBL" id="BDZ55105.1"/>
    </source>
</evidence>
<dbReference type="Proteomes" id="UP001321477">
    <property type="component" value="Chromosome"/>
</dbReference>